<dbReference type="AlphaFoldDB" id="A0A0S2ITG3"/>
<evidence type="ECO:0000313" key="1">
    <source>
        <dbReference type="EMBL" id="ALO26946.1"/>
    </source>
</evidence>
<evidence type="ECO:0000313" key="2">
    <source>
        <dbReference type="Proteomes" id="UP000058857"/>
    </source>
</evidence>
<organism evidence="1">
    <name type="scientific">Leptospira borgpetersenii serovar Ballum</name>
    <dbReference type="NCBI Taxonomy" id="280505"/>
    <lineage>
        <taxon>Bacteria</taxon>
        <taxon>Pseudomonadati</taxon>
        <taxon>Spirochaetota</taxon>
        <taxon>Spirochaetia</taxon>
        <taxon>Leptospirales</taxon>
        <taxon>Leptospiraceae</taxon>
        <taxon>Leptospira</taxon>
    </lineage>
</organism>
<protein>
    <submittedName>
        <fullName evidence="1">Uncharacterized protein</fullName>
    </submittedName>
</protein>
<proteinExistence type="predicted"/>
<dbReference type="Proteomes" id="UP000058857">
    <property type="component" value="Chromosome 1"/>
</dbReference>
<accession>A0A0S2ITG3</accession>
<name>A0A0S2ITG3_LEPBO</name>
<reference evidence="1 2" key="1">
    <citation type="journal article" date="2015" name="PLoS Negl. Trop. Dis.">
        <title>Distribution of Plasmids in Distinct Leptospira Pathogenic Species.</title>
        <authorList>
            <person name="Wang Y."/>
            <person name="Zhuang X."/>
            <person name="Zhong Y."/>
            <person name="Zhang C."/>
            <person name="Zhang Y."/>
            <person name="Zeng L."/>
            <person name="Zhu Y."/>
            <person name="He P."/>
            <person name="Dong K."/>
            <person name="Pal U."/>
            <person name="Guo X."/>
            <person name="Qin J."/>
        </authorList>
    </citation>
    <scope>NUCLEOTIDE SEQUENCE [LARGE SCALE GENOMIC DNA]</scope>
    <source>
        <strain evidence="1 2">56604</strain>
    </source>
</reference>
<sequence>MNTAHAPEYKNGKRKKNFNGYFHGKDHLSQSVSLKSSLREFQLGLKKLKFFA</sequence>
<dbReference type="EMBL" id="CP012029">
    <property type="protein sequence ID" value="ALO26946.1"/>
    <property type="molecule type" value="Genomic_DNA"/>
</dbReference>
<gene>
    <name evidence="1" type="ORF">LBBP_02723</name>
</gene>